<dbReference type="EC" id="2.6.1.2" evidence="7"/>
<dbReference type="InterPro" id="IPR015421">
    <property type="entry name" value="PyrdxlP-dep_Trfase_major"/>
</dbReference>
<evidence type="ECO:0000256" key="7">
    <source>
        <dbReference type="ARBA" id="ARBA00026106"/>
    </source>
</evidence>
<dbReference type="Proteomes" id="UP000275394">
    <property type="component" value="Unassembled WGS sequence"/>
</dbReference>
<evidence type="ECO:0000313" key="13">
    <source>
        <dbReference type="EMBL" id="ROS05020.1"/>
    </source>
</evidence>
<evidence type="ECO:0000256" key="5">
    <source>
        <dbReference type="ARBA" id="ARBA00022679"/>
    </source>
</evidence>
<evidence type="ECO:0000256" key="1">
    <source>
        <dbReference type="ARBA" id="ARBA00001933"/>
    </source>
</evidence>
<dbReference type="InterPro" id="IPR015422">
    <property type="entry name" value="PyrdxlP-dep_Trfase_small"/>
</dbReference>
<accession>A0A3N2DYT2</accession>
<evidence type="ECO:0000256" key="10">
    <source>
        <dbReference type="ARBA" id="ARBA00060661"/>
    </source>
</evidence>
<keyword evidence="14" id="KW-1185">Reference proteome</keyword>
<comment type="catalytic activity">
    <reaction evidence="8">
        <text>L-alanine + 2-oxoglutarate = pyruvate + L-glutamate</text>
        <dbReference type="Rhea" id="RHEA:19453"/>
        <dbReference type="ChEBI" id="CHEBI:15361"/>
        <dbReference type="ChEBI" id="CHEBI:16810"/>
        <dbReference type="ChEBI" id="CHEBI:29985"/>
        <dbReference type="ChEBI" id="CHEBI:57972"/>
        <dbReference type="EC" id="2.6.1.2"/>
    </reaction>
    <physiologicalReaction direction="right-to-left" evidence="8">
        <dbReference type="Rhea" id="RHEA:19455"/>
    </physiologicalReaction>
</comment>
<protein>
    <recommendedName>
        <fullName evidence="11">Glutamate-pyruvate aminotransferase AlaA</fullName>
        <ecNumber evidence="7">2.6.1.2</ecNumber>
    </recommendedName>
</protein>
<keyword evidence="6" id="KW-0663">Pyridoxal phosphate</keyword>
<dbReference type="Pfam" id="PF00155">
    <property type="entry name" value="Aminotran_1_2"/>
    <property type="match status" value="1"/>
</dbReference>
<evidence type="ECO:0000256" key="3">
    <source>
        <dbReference type="ARBA" id="ARBA00011738"/>
    </source>
</evidence>
<comment type="subunit">
    <text evidence="3">Homodimer.</text>
</comment>
<dbReference type="GO" id="GO:0030170">
    <property type="term" value="F:pyridoxal phosphate binding"/>
    <property type="evidence" value="ECO:0007669"/>
    <property type="project" value="InterPro"/>
</dbReference>
<dbReference type="PANTHER" id="PTHR43488">
    <property type="entry name" value="GLUTAMATE-PYRUVATE AMINOTRANSFERASE ALAA"/>
    <property type="match status" value="1"/>
</dbReference>
<evidence type="ECO:0000256" key="11">
    <source>
        <dbReference type="ARBA" id="ARBA00070476"/>
    </source>
</evidence>
<proteinExistence type="inferred from homology"/>
<dbReference type="AlphaFoldDB" id="A0A3N2DYT2"/>
<dbReference type="Gene3D" id="3.90.1150.10">
    <property type="entry name" value="Aspartate Aminotransferase, domain 1"/>
    <property type="match status" value="1"/>
</dbReference>
<keyword evidence="4" id="KW-0032">Aminotransferase</keyword>
<evidence type="ECO:0000256" key="6">
    <source>
        <dbReference type="ARBA" id="ARBA00022898"/>
    </source>
</evidence>
<organism evidence="13 14">
    <name type="scientific">Sinobacterium caligoides</name>
    <dbReference type="NCBI Taxonomy" id="933926"/>
    <lineage>
        <taxon>Bacteria</taxon>
        <taxon>Pseudomonadati</taxon>
        <taxon>Pseudomonadota</taxon>
        <taxon>Gammaproteobacteria</taxon>
        <taxon>Cellvibrionales</taxon>
        <taxon>Spongiibacteraceae</taxon>
        <taxon>Sinobacterium</taxon>
    </lineage>
</organism>
<dbReference type="InterPro" id="IPR051926">
    <property type="entry name" value="Ala_Aminotransferase"/>
</dbReference>
<feature type="domain" description="Aminotransferase class I/classII large" evidence="12">
    <location>
        <begin position="62"/>
        <end position="415"/>
    </location>
</feature>
<comment type="similarity">
    <text evidence="2">Belongs to the class-I pyridoxal-phosphate-dependent aminotransferase family.</text>
</comment>
<dbReference type="GO" id="GO:0004021">
    <property type="term" value="F:L-alanine:2-oxoglutarate aminotransferase activity"/>
    <property type="evidence" value="ECO:0007669"/>
    <property type="project" value="UniProtKB-EC"/>
</dbReference>
<keyword evidence="5" id="KW-0808">Transferase</keyword>
<evidence type="ECO:0000256" key="8">
    <source>
        <dbReference type="ARBA" id="ARBA00051882"/>
    </source>
</evidence>
<dbReference type="InterPro" id="IPR004839">
    <property type="entry name" value="Aminotransferase_I/II_large"/>
</dbReference>
<sequence>MFGGPLFGAPMIHFLSYQITSSDEVYPMTTISKSHKLNAVCYDIRGPVLAEANRMEEDGQRILKLNIGNPAPFGFNAPDEIVQDIIHNLPNAEGYCESKGLFSARKAVMQHCQQLGIDNVEMNDIYMGNGVSELIVLTMQALLNNGDELLIPSPDYPLWTAAVKLAGGNAVHYRCDEENGWFPDIEDMAAKITPRTRGILLINPNNPTGAVYSKELLEQVIELARQHDLILYSDEIYDKILYDEARHIPTASLADDIFIVTFNGLSKSYRLAGIRSGWMILSGAKHKATNYIEGIDMLASMRLCANVPAQHGVQTALGGFQSINNLIVDGGRLYDQRELAWQKLQAIPGVSCVKPQGAIYLFPRLDPEIYPIEDDEAFVLELLQQEKILLVQGSAFNLSDTQHVRIVFLPHQEVLGDAVDRFAAFLERYRNR</sequence>
<evidence type="ECO:0000256" key="2">
    <source>
        <dbReference type="ARBA" id="ARBA00007441"/>
    </source>
</evidence>
<dbReference type="CDD" id="cd00609">
    <property type="entry name" value="AAT_like"/>
    <property type="match status" value="1"/>
</dbReference>
<evidence type="ECO:0000256" key="4">
    <source>
        <dbReference type="ARBA" id="ARBA00022576"/>
    </source>
</evidence>
<dbReference type="PANTHER" id="PTHR43488:SF2">
    <property type="entry name" value="GLUTAMATE-PYRUVATE AMINOTRANSFERASE ALAA"/>
    <property type="match status" value="1"/>
</dbReference>
<comment type="caution">
    <text evidence="13">The sequence shown here is derived from an EMBL/GenBank/DDBJ whole genome shotgun (WGS) entry which is preliminary data.</text>
</comment>
<name>A0A3N2DYT2_9GAMM</name>
<dbReference type="FunFam" id="3.40.640.10:FF:000019">
    <property type="entry name" value="Pyridoxal phosphate-dependent aminotransferase"/>
    <property type="match status" value="1"/>
</dbReference>
<evidence type="ECO:0000256" key="9">
    <source>
        <dbReference type="ARBA" id="ARBA00057611"/>
    </source>
</evidence>
<gene>
    <name evidence="13" type="ORF">EDC56_0542</name>
</gene>
<dbReference type="EMBL" id="RKHR01000003">
    <property type="protein sequence ID" value="ROS05020.1"/>
    <property type="molecule type" value="Genomic_DNA"/>
</dbReference>
<comment type="function">
    <text evidence="9">Involved in the biosynthesis of alanine. Catalyzes the transamination of pyruvate by glutamate, leading to the formation of L-alanine and 2-oxoglutarate. Is also able to catalyze the reverse reaction.</text>
</comment>
<evidence type="ECO:0000313" key="14">
    <source>
        <dbReference type="Proteomes" id="UP000275394"/>
    </source>
</evidence>
<evidence type="ECO:0000259" key="12">
    <source>
        <dbReference type="Pfam" id="PF00155"/>
    </source>
</evidence>
<comment type="pathway">
    <text evidence="10">Amino-acid biosynthesis; L-alanine biosynthesis.</text>
</comment>
<dbReference type="Gene3D" id="3.40.640.10">
    <property type="entry name" value="Type I PLP-dependent aspartate aminotransferase-like (Major domain)"/>
    <property type="match status" value="1"/>
</dbReference>
<reference evidence="13 14" key="1">
    <citation type="submission" date="2018-11" db="EMBL/GenBank/DDBJ databases">
        <title>Genomic Encyclopedia of Type Strains, Phase IV (KMG-IV): sequencing the most valuable type-strain genomes for metagenomic binning, comparative biology and taxonomic classification.</title>
        <authorList>
            <person name="Goeker M."/>
        </authorList>
    </citation>
    <scope>NUCLEOTIDE SEQUENCE [LARGE SCALE GENOMIC DNA]</scope>
    <source>
        <strain evidence="13 14">DSM 100316</strain>
    </source>
</reference>
<dbReference type="InterPro" id="IPR015424">
    <property type="entry name" value="PyrdxlP-dep_Trfase"/>
</dbReference>
<comment type="cofactor">
    <cofactor evidence="1">
        <name>pyridoxal 5'-phosphate</name>
        <dbReference type="ChEBI" id="CHEBI:597326"/>
    </cofactor>
</comment>
<dbReference type="SUPFAM" id="SSF53383">
    <property type="entry name" value="PLP-dependent transferases"/>
    <property type="match status" value="1"/>
</dbReference>